<dbReference type="InterPro" id="IPR015943">
    <property type="entry name" value="WD40/YVTN_repeat-like_dom_sf"/>
</dbReference>
<accession>A0A327QNK6</accession>
<dbReference type="RefSeq" id="WP_111625470.1">
    <property type="nucleotide sequence ID" value="NZ_QLLN01000011.1"/>
</dbReference>
<dbReference type="SUPFAM" id="SSF48208">
    <property type="entry name" value="Six-hairpin glycosidases"/>
    <property type="match status" value="1"/>
</dbReference>
<evidence type="ECO:0008006" key="3">
    <source>
        <dbReference type="Google" id="ProtNLM"/>
    </source>
</evidence>
<organism evidence="1 2">
    <name type="scientific">Arenibacter echinorum</name>
    <dbReference type="NCBI Taxonomy" id="440515"/>
    <lineage>
        <taxon>Bacteria</taxon>
        <taxon>Pseudomonadati</taxon>
        <taxon>Bacteroidota</taxon>
        <taxon>Flavobacteriia</taxon>
        <taxon>Flavobacteriales</taxon>
        <taxon>Flavobacteriaceae</taxon>
        <taxon>Arenibacter</taxon>
    </lineage>
</organism>
<dbReference type="Proteomes" id="UP000249696">
    <property type="component" value="Unassembled WGS sequence"/>
</dbReference>
<evidence type="ECO:0000313" key="2">
    <source>
        <dbReference type="Proteomes" id="UP000249696"/>
    </source>
</evidence>
<reference evidence="1 2" key="1">
    <citation type="submission" date="2018-06" db="EMBL/GenBank/DDBJ databases">
        <title>Genomic Encyclopedia of Archaeal and Bacterial Type Strains, Phase II (KMG-II): from individual species to whole genera.</title>
        <authorList>
            <person name="Goeker M."/>
        </authorList>
    </citation>
    <scope>NUCLEOTIDE SEQUENCE [LARGE SCALE GENOMIC DNA]</scope>
    <source>
        <strain evidence="1 2">DSM 23522</strain>
    </source>
</reference>
<gene>
    <name evidence="1" type="ORF">LV92_04158</name>
</gene>
<name>A0A327QNK6_9FLAO</name>
<protein>
    <recommendedName>
        <fullName evidence="3">Two component regulator with propeller domain</fullName>
    </recommendedName>
</protein>
<proteinExistence type="predicted"/>
<dbReference type="OrthoDB" id="1100074at2"/>
<sequence>MKYGILGILILCIWGCGKNKVKALAAATDVTSWSVYVDTPYAQEYAVKYYLSEDQKASGVQDIISNRNGNIQILSNNGLLVPENGQQFYSGTLTPDISYSPMATKKIEAFSEYKDHIVYLDDTHVFSNAWAGKIQITHGLENPKLLVGGDDFHFLVYNGEQLAYLNQNGQELKLTTETGISQILYQGTENRFLLVSPEKIIAFVPGEPLKEIYVGSGINCAALANEGTKIVVGTSKGYFYLGENKLIENVPWPEIRTIQEIDGTLWFGTTWGAFKLLENGSYSYYSGERWLPGNEVVGMAKGPEKSVLILTNNGVGSIKTDLMTLEDKAIFYEKQVREKNIRYGFNCSVSKLPNGYASAVMKHQPSDNLWTAMYLVSQLYRYKVTGSEEAKQNAYESFEAMERLHHITTIKGLFARSYERDHKVINEKKPGWQKKELMSGSPAIEWLPGEDHSNWAWRTTVSSDQTVGQIFALTAILELVDDQAWKDRALECLDNLMGYIVDNDYYIIDVDGEPTLWGKWNPSYINGFPKNVGDRRLGSSNIIGFLQTAYKFTGKEKYKTSAYQLMEEQGYLENLMRPISQIGHADNDELSSNLSHEWNHSDDEMYFLGYFGLSPYAFTPELQEDYKKSIQDHWQAERPEKNALWNFIYAATTAAEDFDLDNSIWFLKNYPMDLRNWEMQNSHRHDITVLPDNFRLQSTKELLPLTETPLYRHNGNIFDLDRDGDGKQLISAGDTWLLPYWMGRYLGVISAPKKKD</sequence>
<dbReference type="AlphaFoldDB" id="A0A327QNK6"/>
<dbReference type="InterPro" id="IPR008928">
    <property type="entry name" value="6-hairpin_glycosidase_sf"/>
</dbReference>
<keyword evidence="2" id="KW-1185">Reference proteome</keyword>
<comment type="caution">
    <text evidence="1">The sequence shown here is derived from an EMBL/GenBank/DDBJ whole genome shotgun (WGS) entry which is preliminary data.</text>
</comment>
<dbReference type="EMBL" id="QLLN01000011">
    <property type="protein sequence ID" value="RAJ05811.1"/>
    <property type="molecule type" value="Genomic_DNA"/>
</dbReference>
<evidence type="ECO:0000313" key="1">
    <source>
        <dbReference type="EMBL" id="RAJ05811.1"/>
    </source>
</evidence>
<dbReference type="Gene3D" id="2.130.10.10">
    <property type="entry name" value="YVTN repeat-like/Quinoprotein amine dehydrogenase"/>
    <property type="match status" value="1"/>
</dbReference>
<dbReference type="GO" id="GO:0005975">
    <property type="term" value="P:carbohydrate metabolic process"/>
    <property type="evidence" value="ECO:0007669"/>
    <property type="project" value="InterPro"/>
</dbReference>